<dbReference type="GeneID" id="75007071"/>
<reference evidence="2 3" key="1">
    <citation type="journal article" date="2014" name="BMC Vet. Res.">
        <title>First report of Corynebacterium pseudotuberculosis from caseous lymphadenitis lesions in Black Alentejano pig (Sus scrofa domesticus).</title>
        <authorList>
            <person name="Oliveira M."/>
            <person name="Barroco C."/>
            <person name="Mottola C."/>
            <person name="Santos R."/>
            <person name="Lemsaddek A."/>
            <person name="Tavares L."/>
            <person name="Semedo-Lemsaddek T."/>
        </authorList>
    </citation>
    <scope>NUCLEOTIDE SEQUENCE [LARGE SCALE GENOMIC DNA]</scope>
    <source>
        <strain evidence="2 3">PO100/5</strain>
    </source>
</reference>
<evidence type="ECO:0000256" key="1">
    <source>
        <dbReference type="SAM" id="Phobius"/>
    </source>
</evidence>
<keyword evidence="1" id="KW-0812">Transmembrane</keyword>
<reference evidence="2 3" key="4">
    <citation type="journal article" date="2020" name="PLoS ONE">
        <title>Taxonomic classification of strain PO100/5 shows a broader geographic distribution and genetic markers of the recently described Corynebacterium silvaticum.</title>
        <authorList>
            <person name="Viana M.V.C."/>
            <person name="Profeta R."/>
            <person name="da Silva A.L."/>
            <person name="Hurtado R."/>
            <person name="Cerqueira J.C."/>
            <person name="Ribeiro B.F.S."/>
            <person name="Almeida M.O."/>
            <person name="Morais-Rodrigues F."/>
            <person name="Soares S.C."/>
            <person name="Oliveira M."/>
            <person name="Tavares L."/>
            <person name="Figueiredo H."/>
            <person name="Wattam A.R."/>
            <person name="Barh D."/>
            <person name="Ghosh P."/>
            <person name="Silva A."/>
            <person name="Azevedo V."/>
        </authorList>
    </citation>
    <scope>NUCLEOTIDE SEQUENCE [LARGE SCALE GENOMIC DNA]</scope>
    <source>
        <strain evidence="2 3">PO100/5</strain>
    </source>
</reference>
<reference evidence="2 3" key="2">
    <citation type="journal article" date="2020" name="Antonie Van Leeuwenhoek">
        <title>Phylogenomic characterisation of a novel corynebacterial species pathogenic to animals.</title>
        <authorList>
            <person name="Moller J."/>
            <person name="Musella L."/>
            <person name="Melnikov V."/>
            <person name="Geissdorfer W."/>
            <person name="Burkovski A."/>
            <person name="Sangal V."/>
        </authorList>
    </citation>
    <scope>NUCLEOTIDE SEQUENCE [LARGE SCALE GENOMIC DNA]</scope>
    <source>
        <strain evidence="2 3">PO100/5</strain>
    </source>
</reference>
<dbReference type="InterPro" id="IPR021424">
    <property type="entry name" value="PorA"/>
</dbReference>
<evidence type="ECO:0000313" key="3">
    <source>
        <dbReference type="Proteomes" id="UP000195652"/>
    </source>
</evidence>
<gene>
    <name evidence="2" type="ORF">CBE74_02070</name>
</gene>
<protein>
    <submittedName>
        <fullName evidence="2">DUF3068 domain-containing protein</fullName>
    </submittedName>
</protein>
<keyword evidence="1" id="KW-1133">Transmembrane helix</keyword>
<sequence>MLPRSRILAVLGLGLGLALVVWGTLAPSFLISDARLPLNLSHTTLTLRDEKATTRVVGKDLVVQAPVTRQFHTEILPPSDNVSATVRVGVTDMRESLQKDLDRLISASVWSYSIDRRTGAATSQATMTDQLASPTRSVTIDGQWLKFPTDAEKTTYEVFDVTLRKTLPAVFTEETVKEGRTLYRYRQEIQPTNVAQLYHSVLNTTTFRDGESTTPGYLFHSGTRDWLVDQKTGLVVDVEEKIDDYFGDAEGVKREDVLTFNGKVSEERVSELLHQASGVSDGKTARVINYVVLAVGVILTIVGAAGAFWPRKR</sequence>
<name>A0A7Y4LIH4_9CORY</name>
<keyword evidence="1" id="KW-0472">Membrane</keyword>
<accession>A0A7Y4LIH4</accession>
<dbReference type="OrthoDB" id="153031at2"/>
<reference evidence="2 3" key="3">
    <citation type="journal article" date="2020" name="Int. J. Syst. Evol. Microbiol.">
        <title>Corynebacterium silvaticum sp. nov., a unique group of NTTB corynebacteria in wild boar and roe deer.</title>
        <authorList>
            <person name="Dangel A."/>
            <person name="Berger A."/>
            <person name="Rau J."/>
            <person name="Eisenberg T."/>
            <person name="Kampfer P."/>
            <person name="Margos G."/>
            <person name="Contzen M."/>
            <person name="Busse H.J."/>
            <person name="Konrad R."/>
            <person name="Peters M."/>
            <person name="Sting R."/>
            <person name="Sing A."/>
        </authorList>
    </citation>
    <scope>NUCLEOTIDE SEQUENCE [LARGE SCALE GENOMIC DNA]</scope>
    <source>
        <strain evidence="2 3">PO100/5</strain>
    </source>
</reference>
<dbReference type="Proteomes" id="UP000195652">
    <property type="component" value="Chromosome"/>
</dbReference>
<feature type="transmembrane region" description="Helical" evidence="1">
    <location>
        <begin position="287"/>
        <end position="309"/>
    </location>
</feature>
<dbReference type="Pfam" id="PF11271">
    <property type="entry name" value="PorA"/>
    <property type="match status" value="1"/>
</dbReference>
<evidence type="ECO:0000313" key="2">
    <source>
        <dbReference type="EMBL" id="ARU45482.1"/>
    </source>
</evidence>
<keyword evidence="3" id="KW-1185">Reference proteome</keyword>
<dbReference type="EMBL" id="CP021417">
    <property type="protein sequence ID" value="ARU45482.1"/>
    <property type="molecule type" value="Genomic_DNA"/>
</dbReference>
<proteinExistence type="predicted"/>
<dbReference type="KEGG" id="csil:CBE74_02070"/>
<dbReference type="AlphaFoldDB" id="A0A7Y4LIH4"/>
<organism evidence="2 3">
    <name type="scientific">Corynebacterium silvaticum</name>
    <dbReference type="NCBI Taxonomy" id="2320431"/>
    <lineage>
        <taxon>Bacteria</taxon>
        <taxon>Bacillati</taxon>
        <taxon>Actinomycetota</taxon>
        <taxon>Actinomycetes</taxon>
        <taxon>Mycobacteriales</taxon>
        <taxon>Corynebacteriaceae</taxon>
        <taxon>Corynebacterium</taxon>
    </lineage>
</organism>
<dbReference type="RefSeq" id="WP_087453362.1">
    <property type="nucleotide sequence ID" value="NZ_CP021417.2"/>
</dbReference>